<organism evidence="2 3">
    <name type="scientific">Genlisea aurea</name>
    <dbReference type="NCBI Taxonomy" id="192259"/>
    <lineage>
        <taxon>Eukaryota</taxon>
        <taxon>Viridiplantae</taxon>
        <taxon>Streptophyta</taxon>
        <taxon>Embryophyta</taxon>
        <taxon>Tracheophyta</taxon>
        <taxon>Spermatophyta</taxon>
        <taxon>Magnoliopsida</taxon>
        <taxon>eudicotyledons</taxon>
        <taxon>Gunneridae</taxon>
        <taxon>Pentapetalae</taxon>
        <taxon>asterids</taxon>
        <taxon>lamiids</taxon>
        <taxon>Lamiales</taxon>
        <taxon>Lentibulariaceae</taxon>
        <taxon>Genlisea</taxon>
    </lineage>
</organism>
<accession>S8EDK4</accession>
<proteinExistence type="predicted"/>
<dbReference type="Proteomes" id="UP000015453">
    <property type="component" value="Unassembled WGS sequence"/>
</dbReference>
<comment type="caution">
    <text evidence="2">The sequence shown here is derived from an EMBL/GenBank/DDBJ whole genome shotgun (WGS) entry which is preliminary data.</text>
</comment>
<name>S8EDK4_9LAMI</name>
<sequence length="87" mass="10129">MGERYVILLPPPYIVFFVFGVLRLLGFSSFCCAACGDYRQWYVFDEFLTEQFRSNTVSGMATAPTISSENARRRLVKFMSVLELRRR</sequence>
<reference evidence="2 3" key="1">
    <citation type="journal article" date="2013" name="BMC Genomics">
        <title>The miniature genome of a carnivorous plant Genlisea aurea contains a low number of genes and short non-coding sequences.</title>
        <authorList>
            <person name="Leushkin E.V."/>
            <person name="Sutormin R.A."/>
            <person name="Nabieva E.R."/>
            <person name="Penin A.A."/>
            <person name="Kondrashov A.S."/>
            <person name="Logacheva M.D."/>
        </authorList>
    </citation>
    <scope>NUCLEOTIDE SEQUENCE [LARGE SCALE GENOMIC DNA]</scope>
</reference>
<feature type="transmembrane region" description="Helical" evidence="1">
    <location>
        <begin position="12"/>
        <end position="35"/>
    </location>
</feature>
<keyword evidence="1" id="KW-1133">Transmembrane helix</keyword>
<gene>
    <name evidence="2" type="ORF">M569_00717</name>
</gene>
<keyword evidence="1" id="KW-0812">Transmembrane</keyword>
<keyword evidence="1" id="KW-0472">Membrane</keyword>
<evidence type="ECO:0000313" key="2">
    <source>
        <dbReference type="EMBL" id="EPS74043.1"/>
    </source>
</evidence>
<evidence type="ECO:0000313" key="3">
    <source>
        <dbReference type="Proteomes" id="UP000015453"/>
    </source>
</evidence>
<dbReference type="AlphaFoldDB" id="S8EDK4"/>
<protein>
    <submittedName>
        <fullName evidence="2">Uncharacterized protein</fullName>
    </submittedName>
</protein>
<keyword evidence="3" id="KW-1185">Reference proteome</keyword>
<dbReference type="EMBL" id="AUSU01000205">
    <property type="protein sequence ID" value="EPS74043.1"/>
    <property type="molecule type" value="Genomic_DNA"/>
</dbReference>
<evidence type="ECO:0000256" key="1">
    <source>
        <dbReference type="SAM" id="Phobius"/>
    </source>
</evidence>